<evidence type="ECO:0000256" key="2">
    <source>
        <dbReference type="SAM" id="Phobius"/>
    </source>
</evidence>
<evidence type="ECO:0000313" key="4">
    <source>
        <dbReference type="Proteomes" id="UP000037923"/>
    </source>
</evidence>
<protein>
    <submittedName>
        <fullName evidence="3">Uncharacterized protein</fullName>
    </submittedName>
</protein>
<dbReference type="RefSeq" id="XP_015664237.1">
    <property type="nucleotide sequence ID" value="XM_015796229.1"/>
</dbReference>
<keyword evidence="2" id="KW-0472">Membrane</keyword>
<accession>A0A0N0VHS5</accession>
<dbReference type="PANTHER" id="PTHR37561:SF3">
    <property type="entry name" value="F-BOX DOMAIN-CONTAINING PROTEIN"/>
    <property type="match status" value="1"/>
</dbReference>
<dbReference type="GeneID" id="26900442"/>
<keyword evidence="2" id="KW-0812">Transmembrane</keyword>
<reference evidence="3 4" key="1">
    <citation type="submission" date="2015-07" db="EMBL/GenBank/DDBJ databases">
        <title>High-quality genome of monoxenous trypanosomatid Leptomonas pyrrhocoris.</title>
        <authorList>
            <person name="Flegontov P."/>
            <person name="Butenko A."/>
            <person name="Firsov S."/>
            <person name="Vlcek C."/>
            <person name="Logacheva M.D."/>
            <person name="Field M."/>
            <person name="Filatov D."/>
            <person name="Flegontova O."/>
            <person name="Gerasimov E."/>
            <person name="Jackson A.P."/>
            <person name="Kelly S."/>
            <person name="Opperdoes F."/>
            <person name="O'Reilly A."/>
            <person name="Votypka J."/>
            <person name="Yurchenko V."/>
            <person name="Lukes J."/>
        </authorList>
    </citation>
    <scope>NUCLEOTIDE SEQUENCE [LARGE SCALE GENOMIC DNA]</scope>
    <source>
        <strain evidence="3">H10</strain>
    </source>
</reference>
<proteinExistence type="predicted"/>
<keyword evidence="4" id="KW-1185">Reference proteome</keyword>
<comment type="caution">
    <text evidence="3">The sequence shown here is derived from an EMBL/GenBank/DDBJ whole genome shotgun (WGS) entry which is preliminary data.</text>
</comment>
<dbReference type="PANTHER" id="PTHR37561">
    <property type="entry name" value="F-BOX DOMAIN-CONTAINING PROTEIN"/>
    <property type="match status" value="1"/>
</dbReference>
<feature type="region of interest" description="Disordered" evidence="1">
    <location>
        <begin position="1"/>
        <end position="26"/>
    </location>
</feature>
<dbReference type="OMA" id="NRRNTHT"/>
<dbReference type="Proteomes" id="UP000037923">
    <property type="component" value="Unassembled WGS sequence"/>
</dbReference>
<dbReference type="AlphaFoldDB" id="A0A0N0VHS5"/>
<organism evidence="3 4">
    <name type="scientific">Leptomonas pyrrhocoris</name>
    <name type="common">Firebug parasite</name>
    <dbReference type="NCBI Taxonomy" id="157538"/>
    <lineage>
        <taxon>Eukaryota</taxon>
        <taxon>Discoba</taxon>
        <taxon>Euglenozoa</taxon>
        <taxon>Kinetoplastea</taxon>
        <taxon>Metakinetoplastina</taxon>
        <taxon>Trypanosomatida</taxon>
        <taxon>Trypanosomatidae</taxon>
        <taxon>Leishmaniinae</taxon>
        <taxon>Leptomonas</taxon>
    </lineage>
</organism>
<gene>
    <name evidence="3" type="ORF">ABB37_00144</name>
</gene>
<sequence length="451" mass="49420">MRRTNTVAVEDPPRRGTRGAVPASATREYGVAPRPSKRMLNREIGVLLLVLAAQTIMGVVNMDNALSTELMAESESFHGRPSLNNKHYSHSSCYYSSASSADKEMPYLDVSEGMSSSGTSSDASESCDDDRDEEDVAAALLASRLTIPRRANQRFAHDEDVWENIFSSLPWDAATQARELSKFHFGESLAHVTIARMPQSKTVALFIPCPEDLDGDDMAVEAELAPRLASADGASGSSGQRLFLGQLRRTGTVPMVRWLVNTVFNAPPGALVSVENRRNTRTQRGKGCAWATISDAATVERMLGAHHRLFFDTVDGVEGVWLVPEGYEDALQTEVSLRSEGSAHPKHMPRGTIVVEDALDGGATRTCCDACPREGVLSRCSPWSRKELCRKCATLRPRSAIRVRDDELERGRALSLPPDVRRDAAAAADATERRDGWRPLCEFHAIPRARC</sequence>
<keyword evidence="2" id="KW-1133">Transmembrane helix</keyword>
<dbReference type="VEuPathDB" id="TriTrypDB:LpyrH10_01_1440"/>
<name>A0A0N0VHS5_LEPPY</name>
<feature type="region of interest" description="Disordered" evidence="1">
    <location>
        <begin position="109"/>
        <end position="132"/>
    </location>
</feature>
<dbReference type="OrthoDB" id="260412at2759"/>
<evidence type="ECO:0000256" key="1">
    <source>
        <dbReference type="SAM" id="MobiDB-lite"/>
    </source>
</evidence>
<feature type="transmembrane region" description="Helical" evidence="2">
    <location>
        <begin position="44"/>
        <end position="62"/>
    </location>
</feature>
<evidence type="ECO:0000313" key="3">
    <source>
        <dbReference type="EMBL" id="KPA85798.1"/>
    </source>
</evidence>
<feature type="compositionally biased region" description="Low complexity" evidence="1">
    <location>
        <begin position="111"/>
        <end position="124"/>
    </location>
</feature>
<dbReference type="EMBL" id="LGTL01000001">
    <property type="protein sequence ID" value="KPA85798.1"/>
    <property type="molecule type" value="Genomic_DNA"/>
</dbReference>